<proteinExistence type="predicted"/>
<feature type="compositionally biased region" description="Acidic residues" evidence="1">
    <location>
        <begin position="1"/>
        <end position="10"/>
    </location>
</feature>
<reference evidence="3 4" key="1">
    <citation type="submission" date="2023-05" db="EMBL/GenBank/DDBJ databases">
        <authorList>
            <person name="Guo Y."/>
        </authorList>
    </citation>
    <scope>NUCLEOTIDE SEQUENCE [LARGE SCALE GENOMIC DNA]</scope>
    <source>
        <strain evidence="3 4">GR2756</strain>
    </source>
</reference>
<name>A0ABU3Q4R1_9SPHN</name>
<evidence type="ECO:0000313" key="4">
    <source>
        <dbReference type="Proteomes" id="UP001259572"/>
    </source>
</evidence>
<feature type="region of interest" description="Disordered" evidence="1">
    <location>
        <begin position="1"/>
        <end position="50"/>
    </location>
</feature>
<dbReference type="Pfam" id="PF18932">
    <property type="entry name" value="DUF5681"/>
    <property type="match status" value="1"/>
</dbReference>
<dbReference type="InterPro" id="IPR043736">
    <property type="entry name" value="DUF5681"/>
</dbReference>
<keyword evidence="4" id="KW-1185">Reference proteome</keyword>
<protein>
    <submittedName>
        <fullName evidence="3">DUF5681 domain-containing protein</fullName>
    </submittedName>
</protein>
<evidence type="ECO:0000256" key="1">
    <source>
        <dbReference type="SAM" id="MobiDB-lite"/>
    </source>
</evidence>
<evidence type="ECO:0000259" key="2">
    <source>
        <dbReference type="Pfam" id="PF18932"/>
    </source>
</evidence>
<gene>
    <name evidence="3" type="ORF">RQX22_03060</name>
</gene>
<feature type="region of interest" description="Disordered" evidence="1">
    <location>
        <begin position="106"/>
        <end position="152"/>
    </location>
</feature>
<dbReference type="Proteomes" id="UP001259572">
    <property type="component" value="Unassembled WGS sequence"/>
</dbReference>
<dbReference type="EMBL" id="JAVUPU010000001">
    <property type="protein sequence ID" value="MDT9597925.1"/>
    <property type="molecule type" value="Genomic_DNA"/>
</dbReference>
<comment type="caution">
    <text evidence="3">The sequence shown here is derived from an EMBL/GenBank/DDBJ whole genome shotgun (WGS) entry which is preliminary data.</text>
</comment>
<feature type="compositionally biased region" description="Basic and acidic residues" evidence="1">
    <location>
        <begin position="11"/>
        <end position="20"/>
    </location>
</feature>
<accession>A0ABU3Q4R1</accession>
<organism evidence="3 4">
    <name type="scientific">Sphingosinicella rhizophila</name>
    <dbReference type="NCBI Taxonomy" id="3050082"/>
    <lineage>
        <taxon>Bacteria</taxon>
        <taxon>Pseudomonadati</taxon>
        <taxon>Pseudomonadota</taxon>
        <taxon>Alphaproteobacteria</taxon>
        <taxon>Sphingomonadales</taxon>
        <taxon>Sphingosinicellaceae</taxon>
        <taxon>Sphingosinicella</taxon>
    </lineage>
</organism>
<feature type="domain" description="DUF5681" evidence="2">
    <location>
        <begin position="29"/>
        <end position="106"/>
    </location>
</feature>
<dbReference type="RefSeq" id="WP_315723485.1">
    <property type="nucleotide sequence ID" value="NZ_JAVUPU010000001.1"/>
</dbReference>
<sequence>MSDPNEPQDDCPEKKGKGDYDVGYGRPPKHTRFKPGQCPNPKGRPKGAKSFRTDVLEILKLPVAVTENGKTKKGSTQRASLLRLREKALKGDIRALDRLLALAAEHNPENGSEAPTADLIAEDQKILANARKRQKGDAPPASDPDPHDEDEQ</sequence>
<evidence type="ECO:0000313" key="3">
    <source>
        <dbReference type="EMBL" id="MDT9597925.1"/>
    </source>
</evidence>